<gene>
    <name evidence="2" type="ORF">R3P38DRAFT_476679</name>
</gene>
<accession>A0AAW0CK79</accession>
<feature type="domain" description="Protein CPL1-like" evidence="1">
    <location>
        <begin position="284"/>
        <end position="349"/>
    </location>
</feature>
<dbReference type="Pfam" id="PF21671">
    <property type="entry name" value="CPL1-like"/>
    <property type="match status" value="1"/>
</dbReference>
<comment type="caution">
    <text evidence="2">The sequence shown here is derived from an EMBL/GenBank/DDBJ whole genome shotgun (WGS) entry which is preliminary data.</text>
</comment>
<dbReference type="EMBL" id="JAWWNJ010000016">
    <property type="protein sequence ID" value="KAK7039412.1"/>
    <property type="molecule type" value="Genomic_DNA"/>
</dbReference>
<organism evidence="2 3">
    <name type="scientific">Favolaschia claudopus</name>
    <dbReference type="NCBI Taxonomy" id="2862362"/>
    <lineage>
        <taxon>Eukaryota</taxon>
        <taxon>Fungi</taxon>
        <taxon>Dikarya</taxon>
        <taxon>Basidiomycota</taxon>
        <taxon>Agaricomycotina</taxon>
        <taxon>Agaricomycetes</taxon>
        <taxon>Agaricomycetidae</taxon>
        <taxon>Agaricales</taxon>
        <taxon>Marasmiineae</taxon>
        <taxon>Mycenaceae</taxon>
        <taxon>Favolaschia</taxon>
    </lineage>
</organism>
<proteinExistence type="predicted"/>
<dbReference type="InterPro" id="IPR009030">
    <property type="entry name" value="Growth_fac_rcpt_cys_sf"/>
</dbReference>
<dbReference type="SUPFAM" id="SSF57184">
    <property type="entry name" value="Growth factor receptor domain"/>
    <property type="match status" value="2"/>
</dbReference>
<keyword evidence="3" id="KW-1185">Reference proteome</keyword>
<evidence type="ECO:0000259" key="1">
    <source>
        <dbReference type="Pfam" id="PF21671"/>
    </source>
</evidence>
<evidence type="ECO:0000313" key="3">
    <source>
        <dbReference type="Proteomes" id="UP001362999"/>
    </source>
</evidence>
<dbReference type="InterPro" id="IPR006212">
    <property type="entry name" value="Furin_repeat"/>
</dbReference>
<dbReference type="CDD" id="cd00064">
    <property type="entry name" value="FU"/>
    <property type="match status" value="1"/>
</dbReference>
<dbReference type="AlphaFoldDB" id="A0AAW0CK79"/>
<reference evidence="2 3" key="1">
    <citation type="journal article" date="2024" name="J Genomics">
        <title>Draft genome sequencing and assembly of Favolaschia claudopus CIRM-BRFM 2984 isolated from oak limbs.</title>
        <authorList>
            <person name="Navarro D."/>
            <person name="Drula E."/>
            <person name="Chaduli D."/>
            <person name="Cazenave R."/>
            <person name="Ahrendt S."/>
            <person name="Wang J."/>
            <person name="Lipzen A."/>
            <person name="Daum C."/>
            <person name="Barry K."/>
            <person name="Grigoriev I.V."/>
            <person name="Favel A."/>
            <person name="Rosso M.N."/>
            <person name="Martin F."/>
        </authorList>
    </citation>
    <scope>NUCLEOTIDE SEQUENCE [LARGE SCALE GENOMIC DNA]</scope>
    <source>
        <strain evidence="2 3">CIRM-BRFM 2984</strain>
    </source>
</reference>
<evidence type="ECO:0000313" key="2">
    <source>
        <dbReference type="EMBL" id="KAK7039412.1"/>
    </source>
</evidence>
<dbReference type="SMART" id="SM00261">
    <property type="entry name" value="FU"/>
    <property type="match status" value="5"/>
</dbReference>
<sequence length="359" mass="37333">MTEDGICQCAPRKYSTGNSCLNCSPKCTSCSNNSPGGCLGCVDGATFVPGAIDSCPCPSNQYFPLYSDERRCTNCPTNCLTCYDNGPGVQCDTCVAGTKLTGGRCCATNQYSTGMACASCDPTCSSCSGPLDTNCLTCPDGFPANSGSCERVFRRKRNYAVPPSCSSCDASCEQCLGPAPTQCLSCKPSLVRTADGRCVAVCPVGTAPFSGTCVDCDPSCATCSGMSSDECTSCSSDRILCGGKCLVGPSCPSAQPVVPRGSRRSECPVGQTACPIPGRSFRSWECIDTRNDLESCGGCAFSSLNQAEATGQDCTALPGVADVSCLNSRCAVAKCMPGYEVHGNRTLCVETPRWLHLQF</sequence>
<dbReference type="InterPro" id="IPR048661">
    <property type="entry name" value="CPL1-like"/>
</dbReference>
<name>A0AAW0CK79_9AGAR</name>
<dbReference type="Gene3D" id="2.10.220.10">
    <property type="entry name" value="Hormone Receptor, Insulin-like Growth Factor Receptor 1, Chain A, domain 2"/>
    <property type="match status" value="2"/>
</dbReference>
<dbReference type="Proteomes" id="UP001362999">
    <property type="component" value="Unassembled WGS sequence"/>
</dbReference>
<protein>
    <submittedName>
        <fullName evidence="2">Insulin-like growth factor binding protein</fullName>
    </submittedName>
</protein>